<name>I0IV57_9METZ</name>
<feature type="non-terminal residue" evidence="4">
    <location>
        <position position="1"/>
    </location>
</feature>
<sequence>TGPIQSIKVDPMKSGGLGVVYRSPNKGRVSLYLYNERKDILLVVDARFAWRREINTLVLNSKFADGKWGPEVRPEGFPFPCCEYVSTITVRVEIGAEGFTLSANGIEIAKYPYRDGLPPPVTEFQYVFQDQGASETAQLESLSAYY</sequence>
<reference evidence="4" key="1">
    <citation type="journal article" date="2013" name="Glycobiology">
        <title>Isolation of novel prototype galectins from the marine ball sponge Cinachyrella sp. guided by their modulatory activity on mammalian glutamate-gated ion channels.</title>
        <authorList>
            <person name="Ueda T."/>
            <person name="Nakamura Y."/>
            <person name="Smith C.M."/>
            <person name="Copits B.A."/>
            <person name="Inoue A."/>
            <person name="Ojima T."/>
            <person name="Matsunaga S."/>
            <person name="Swanson G.T."/>
            <person name="Sakai R."/>
        </authorList>
    </citation>
    <scope>NUCLEOTIDE SEQUENCE</scope>
    <source>
        <strain evidence="4">IRI35</strain>
    </source>
</reference>
<dbReference type="InterPro" id="IPR013320">
    <property type="entry name" value="ConA-like_dom_sf"/>
</dbReference>
<dbReference type="Pfam" id="PF00337">
    <property type="entry name" value="Gal-bind_lectin"/>
    <property type="match status" value="1"/>
</dbReference>
<dbReference type="InterPro" id="IPR001079">
    <property type="entry name" value="Galectin_CRD"/>
</dbReference>
<dbReference type="SMART" id="SM00276">
    <property type="entry name" value="GLECT"/>
    <property type="match status" value="1"/>
</dbReference>
<organism evidence="4">
    <name type="scientific">Cinachyrella sp. IRI35</name>
    <dbReference type="NCBI Taxonomy" id="1150987"/>
    <lineage>
        <taxon>Eukaryota</taxon>
        <taxon>Metazoa</taxon>
        <taxon>Porifera</taxon>
        <taxon>Demospongiae</taxon>
        <taxon>Heteroscleromorpha</taxon>
        <taxon>Tetractinellida</taxon>
        <taxon>Spirophorina</taxon>
        <taxon>Tetillidae</taxon>
        <taxon>Cinachyrella</taxon>
    </lineage>
</organism>
<keyword evidence="1 2" id="KW-0430">Lectin</keyword>
<evidence type="ECO:0000256" key="2">
    <source>
        <dbReference type="RuleBase" id="RU102079"/>
    </source>
</evidence>
<dbReference type="AlphaFoldDB" id="I0IV57"/>
<evidence type="ECO:0000256" key="1">
    <source>
        <dbReference type="ARBA" id="ARBA00022734"/>
    </source>
</evidence>
<dbReference type="GO" id="GO:0030246">
    <property type="term" value="F:carbohydrate binding"/>
    <property type="evidence" value="ECO:0007669"/>
    <property type="project" value="UniProtKB-UniRule"/>
</dbReference>
<evidence type="ECO:0000259" key="3">
    <source>
        <dbReference type="PROSITE" id="PS51304"/>
    </source>
</evidence>
<accession>I0IV57</accession>
<dbReference type="EMBL" id="AB699349">
    <property type="protein sequence ID" value="BAM09156.1"/>
    <property type="molecule type" value="mRNA"/>
</dbReference>
<proteinExistence type="evidence at transcript level"/>
<evidence type="ECO:0000313" key="4">
    <source>
        <dbReference type="EMBL" id="BAM09156.1"/>
    </source>
</evidence>
<dbReference type="SUPFAM" id="SSF49899">
    <property type="entry name" value="Concanavalin A-like lectins/glucanases"/>
    <property type="match status" value="1"/>
</dbReference>
<dbReference type="PROSITE" id="PS51304">
    <property type="entry name" value="GALECTIN"/>
    <property type="match status" value="1"/>
</dbReference>
<gene>
    <name evidence="4" type="primary">CchGf</name>
</gene>
<protein>
    <recommendedName>
        <fullName evidence="2">Galectin</fullName>
    </recommendedName>
</protein>
<feature type="domain" description="Galectin" evidence="3">
    <location>
        <begin position="4"/>
        <end position="145"/>
    </location>
</feature>
<dbReference type="Gene3D" id="2.60.120.200">
    <property type="match status" value="1"/>
</dbReference>